<proteinExistence type="predicted"/>
<feature type="non-terminal residue" evidence="2">
    <location>
        <position position="289"/>
    </location>
</feature>
<evidence type="ECO:0000313" key="2">
    <source>
        <dbReference type="EMBL" id="CAA9441747.1"/>
    </source>
</evidence>
<feature type="region of interest" description="Disordered" evidence="1">
    <location>
        <begin position="1"/>
        <end position="29"/>
    </location>
</feature>
<gene>
    <name evidence="2" type="ORF">AVDCRST_MAG58-21</name>
</gene>
<evidence type="ECO:0000256" key="1">
    <source>
        <dbReference type="SAM" id="MobiDB-lite"/>
    </source>
</evidence>
<feature type="non-terminal residue" evidence="2">
    <location>
        <position position="1"/>
    </location>
</feature>
<name>A0A6J4QEL4_9ACTN</name>
<dbReference type="EMBL" id="CADCVF010000001">
    <property type="protein sequence ID" value="CAA9441747.1"/>
    <property type="molecule type" value="Genomic_DNA"/>
</dbReference>
<feature type="region of interest" description="Disordered" evidence="1">
    <location>
        <begin position="253"/>
        <end position="289"/>
    </location>
</feature>
<protein>
    <submittedName>
        <fullName evidence="2">ABC transporter, permease protein (Cluster 3, basic aa/glutamine/opines)</fullName>
    </submittedName>
</protein>
<reference evidence="2" key="1">
    <citation type="submission" date="2020-02" db="EMBL/GenBank/DDBJ databases">
        <authorList>
            <person name="Meier V. D."/>
        </authorList>
    </citation>
    <scope>NUCLEOTIDE SEQUENCE</scope>
    <source>
        <strain evidence="2">AVDCRST_MAG58</strain>
    </source>
</reference>
<dbReference type="AlphaFoldDB" id="A0A6J4QEL4"/>
<organism evidence="2">
    <name type="scientific">uncultured Rubrobacteraceae bacterium</name>
    <dbReference type="NCBI Taxonomy" id="349277"/>
    <lineage>
        <taxon>Bacteria</taxon>
        <taxon>Bacillati</taxon>
        <taxon>Actinomycetota</taxon>
        <taxon>Rubrobacteria</taxon>
        <taxon>Rubrobacterales</taxon>
        <taxon>Rubrobacteraceae</taxon>
        <taxon>environmental samples</taxon>
    </lineage>
</organism>
<accession>A0A6J4QEL4</accession>
<sequence>GGRPCRPGTVRGSGLAGPRKPGGARVEREHRTVLRDHRGSLSARAGERDRGQAVFRPVAPLGLSRRLRGLAFGPRCVLAQRADLHGLRSLYPDPGPRHSRGQGDTRACFLPFQAGRCGLHGPLQGGALDPGPVHDRVRRAWPRPRLHLLPPRRGIRCDLTRPRLLGLRRRGLPGRHRVRAREPERGGPLSWTNALAILEVRGPAAGDKARYTATSQRLYRVAEGHGARLGARLHRGCEGGPDLRRLGVQLRELRGSGPPFRPHHHPTRPLYGPSDRPRQTPPRGRSTGM</sequence>